<accession>Q1JYY2</accession>
<dbReference type="Gene3D" id="3.40.30.10">
    <property type="entry name" value="Glutaredoxin"/>
    <property type="match status" value="1"/>
</dbReference>
<keyword evidence="4 8" id="KW-1015">Disulfide bond</keyword>
<dbReference type="PANTHER" id="PTHR45663:SF11">
    <property type="entry name" value="GEO12009P1"/>
    <property type="match status" value="1"/>
</dbReference>
<dbReference type="Proteomes" id="UP000005695">
    <property type="component" value="Unassembled WGS sequence"/>
</dbReference>
<evidence type="ECO:0000256" key="1">
    <source>
        <dbReference type="ARBA" id="ARBA00008987"/>
    </source>
</evidence>
<evidence type="ECO:0000256" key="4">
    <source>
        <dbReference type="ARBA" id="ARBA00023157"/>
    </source>
</evidence>
<dbReference type="InterPro" id="IPR017937">
    <property type="entry name" value="Thioredoxin_CS"/>
</dbReference>
<keyword evidence="11" id="KW-1185">Reference proteome</keyword>
<dbReference type="Pfam" id="PF00085">
    <property type="entry name" value="Thioredoxin"/>
    <property type="match status" value="1"/>
</dbReference>
<gene>
    <name evidence="10" type="ORF">Dace_1374</name>
</gene>
<dbReference type="PIRSF" id="PIRSF000077">
    <property type="entry name" value="Thioredoxin"/>
    <property type="match status" value="1"/>
</dbReference>
<dbReference type="PROSITE" id="PS00194">
    <property type="entry name" value="THIOREDOXIN_1"/>
    <property type="match status" value="1"/>
</dbReference>
<dbReference type="CDD" id="cd02947">
    <property type="entry name" value="TRX_family"/>
    <property type="match status" value="1"/>
</dbReference>
<protein>
    <recommendedName>
        <fullName evidence="6">Thioredoxin</fullName>
    </recommendedName>
</protein>
<reference evidence="10" key="2">
    <citation type="submission" date="2006-05" db="EMBL/GenBank/DDBJ databases">
        <title>Sequencing of the draft genome and assembly of Desulfuromonas acetoxidans DSM 684.</title>
        <authorList>
            <consortium name="US DOE Joint Genome Institute (JGI-PGF)"/>
            <person name="Copeland A."/>
            <person name="Lucas S."/>
            <person name="Lapidus A."/>
            <person name="Barry K."/>
            <person name="Detter J.C."/>
            <person name="Glavina del Rio T."/>
            <person name="Hammon N."/>
            <person name="Israni S."/>
            <person name="Dalin E."/>
            <person name="Tice H."/>
            <person name="Bruce D."/>
            <person name="Pitluck S."/>
            <person name="Richardson P."/>
        </authorList>
    </citation>
    <scope>NUCLEOTIDE SEQUENCE [LARGE SCALE GENOMIC DNA]</scope>
    <source>
        <strain evidence="10">DSM 684</strain>
    </source>
</reference>
<feature type="site" description="Deprotonates C-terminal active site Cys" evidence="7">
    <location>
        <position position="23"/>
    </location>
</feature>
<dbReference type="RefSeq" id="WP_006000873.1">
    <property type="nucleotide sequence ID" value="NZ_AAEW02000010.1"/>
</dbReference>
<feature type="site" description="Contributes to redox potential value" evidence="7">
    <location>
        <position position="30"/>
    </location>
</feature>
<evidence type="ECO:0000313" key="10">
    <source>
        <dbReference type="EMBL" id="EAT15512.1"/>
    </source>
</evidence>
<dbReference type="NCBIfam" id="NF047697">
    <property type="entry name" value="ThioredTrxAClost"/>
    <property type="match status" value="1"/>
</dbReference>
<evidence type="ECO:0000256" key="5">
    <source>
        <dbReference type="ARBA" id="ARBA00023284"/>
    </source>
</evidence>
<dbReference type="InterPro" id="IPR013766">
    <property type="entry name" value="Thioredoxin_domain"/>
</dbReference>
<feature type="active site" description="Nucleophile" evidence="7">
    <location>
        <position position="29"/>
    </location>
</feature>
<evidence type="ECO:0000259" key="9">
    <source>
        <dbReference type="PROSITE" id="PS51352"/>
    </source>
</evidence>
<keyword evidence="2" id="KW-0813">Transport</keyword>
<dbReference type="GO" id="GO:0005737">
    <property type="term" value="C:cytoplasm"/>
    <property type="evidence" value="ECO:0007669"/>
    <property type="project" value="TreeGrafter"/>
</dbReference>
<dbReference type="InterPro" id="IPR036249">
    <property type="entry name" value="Thioredoxin-like_sf"/>
</dbReference>
<dbReference type="EMBL" id="AAEW02000010">
    <property type="protein sequence ID" value="EAT15512.1"/>
    <property type="molecule type" value="Genomic_DNA"/>
</dbReference>
<evidence type="ECO:0000256" key="3">
    <source>
        <dbReference type="ARBA" id="ARBA00022982"/>
    </source>
</evidence>
<feature type="domain" description="Thioredoxin" evidence="9">
    <location>
        <begin position="1"/>
        <end position="105"/>
    </location>
</feature>
<keyword evidence="3" id="KW-0249">Electron transport</keyword>
<dbReference type="InterPro" id="IPR005746">
    <property type="entry name" value="Thioredoxin"/>
</dbReference>
<keyword evidence="5 8" id="KW-0676">Redox-active center</keyword>
<evidence type="ECO:0000256" key="7">
    <source>
        <dbReference type="PIRSR" id="PIRSR000077-1"/>
    </source>
</evidence>
<comment type="caution">
    <text evidence="10">The sequence shown here is derived from an EMBL/GenBank/DDBJ whole genome shotgun (WGS) entry which is preliminary data.</text>
</comment>
<evidence type="ECO:0000256" key="8">
    <source>
        <dbReference type="PIRSR" id="PIRSR000077-4"/>
    </source>
</evidence>
<proteinExistence type="inferred from homology"/>
<reference evidence="10" key="1">
    <citation type="submission" date="2006-05" db="EMBL/GenBank/DDBJ databases">
        <title>Annotation of the draft genome assembly of Desulfuromonas acetoxidans DSM 684.</title>
        <authorList>
            <consortium name="US DOE Joint Genome Institute (JGI-ORNL)"/>
            <person name="Larimer F."/>
            <person name="Land M."/>
            <person name="Hauser L."/>
        </authorList>
    </citation>
    <scope>NUCLEOTIDE SEQUENCE [LARGE SCALE GENOMIC DNA]</scope>
    <source>
        <strain evidence="10">DSM 684</strain>
    </source>
</reference>
<organism evidence="10 11">
    <name type="scientific">Desulfuromonas acetoxidans (strain DSM 684 / 11070)</name>
    <dbReference type="NCBI Taxonomy" id="281689"/>
    <lineage>
        <taxon>Bacteria</taxon>
        <taxon>Pseudomonadati</taxon>
        <taxon>Thermodesulfobacteriota</taxon>
        <taxon>Desulfuromonadia</taxon>
        <taxon>Desulfuromonadales</taxon>
        <taxon>Desulfuromonadaceae</taxon>
        <taxon>Desulfuromonas</taxon>
    </lineage>
</organism>
<dbReference type="OrthoDB" id="9790390at2"/>
<evidence type="ECO:0000313" key="11">
    <source>
        <dbReference type="Proteomes" id="UP000005695"/>
    </source>
</evidence>
<name>Q1JYY2_DESA6</name>
<feature type="active site" description="Nucleophile" evidence="7">
    <location>
        <position position="32"/>
    </location>
</feature>
<dbReference type="SUPFAM" id="SSF52833">
    <property type="entry name" value="Thioredoxin-like"/>
    <property type="match status" value="1"/>
</dbReference>
<dbReference type="PANTHER" id="PTHR45663">
    <property type="entry name" value="GEO12009P1"/>
    <property type="match status" value="1"/>
</dbReference>
<dbReference type="GO" id="GO:0015035">
    <property type="term" value="F:protein-disulfide reductase activity"/>
    <property type="evidence" value="ECO:0007669"/>
    <property type="project" value="InterPro"/>
</dbReference>
<comment type="similarity">
    <text evidence="1 6">Belongs to the thioredoxin family.</text>
</comment>
<dbReference type="AlphaFoldDB" id="Q1JYY2"/>
<dbReference type="PROSITE" id="PS51352">
    <property type="entry name" value="THIOREDOXIN_2"/>
    <property type="match status" value="1"/>
</dbReference>
<feature type="disulfide bond" description="Redox-active" evidence="8">
    <location>
        <begin position="29"/>
        <end position="32"/>
    </location>
</feature>
<evidence type="ECO:0000256" key="2">
    <source>
        <dbReference type="ARBA" id="ARBA00022448"/>
    </source>
</evidence>
<evidence type="ECO:0000256" key="6">
    <source>
        <dbReference type="PIRNR" id="PIRNR000077"/>
    </source>
</evidence>
<sequence>MLVVDKDTFQQEVLDANGFVLVDYFGDGCEPCKALLPDIEALEEQYGEQVKFTKLNTSKARRLAIGQRVLGLPTVVLYKNGEKMEEVVKDDATKASIAAMIVKNI</sequence>
<feature type="site" description="Contributes to redox potential value" evidence="7">
    <location>
        <position position="31"/>
    </location>
</feature>